<dbReference type="SMART" id="SM00922">
    <property type="entry name" value="MR_MLE"/>
    <property type="match status" value="1"/>
</dbReference>
<sequence>MISEAYVHSVRVSEKTVWRFVELHTADGRRGFGEFTLDSAPPWIDRFAEDLGDGLLGRDAVPESLRRLAAAPHDDLPQAAVISGYDQALCDLAARAEGRSLAAFLGARRCDRAIALYANINRRTVDRSPEGFARSAAEALDRGFSAIKVAPFDGLSPESCETASGKRAIDAGLERIAAVAEKSGKAADLMVDCHWRLSAKAAEALVQPLQALGVSWFECPLGETRDNLSALRRLRSLANDAGLRLAGCETMIGWDGFRPFVEAEAYDVIMPDVKYAGGLAGVLEIAERSSVAGTAVSLHNPSGPVAHLCSLHVTAVLDDPLPLEVQFDESPLFDCLTRPGCRIDHGEAKLPEGVGLGADLNEALLDQAETGPGAFAG</sequence>
<feature type="domain" description="Mandelate racemase/muconate lactonizing enzyme C-terminal" evidence="2">
    <location>
        <begin position="129"/>
        <end position="241"/>
    </location>
</feature>
<keyword evidence="4" id="KW-1185">Reference proteome</keyword>
<organism evidence="3 4">
    <name type="scientific">Pelagibius litoralis</name>
    <dbReference type="NCBI Taxonomy" id="374515"/>
    <lineage>
        <taxon>Bacteria</taxon>
        <taxon>Pseudomonadati</taxon>
        <taxon>Pseudomonadota</taxon>
        <taxon>Alphaproteobacteria</taxon>
        <taxon>Rhodospirillales</taxon>
        <taxon>Rhodovibrionaceae</taxon>
        <taxon>Pelagibius</taxon>
    </lineage>
</organism>
<accession>A0A967F0R2</accession>
<comment type="caution">
    <text evidence="3">The sequence shown here is derived from an EMBL/GenBank/DDBJ whole genome shotgun (WGS) entry which is preliminary data.</text>
</comment>
<dbReference type="GO" id="GO:0016829">
    <property type="term" value="F:lyase activity"/>
    <property type="evidence" value="ECO:0007669"/>
    <property type="project" value="UniProtKB-KW"/>
</dbReference>
<dbReference type="Proteomes" id="UP000761264">
    <property type="component" value="Unassembled WGS sequence"/>
</dbReference>
<protein>
    <submittedName>
        <fullName evidence="3">Mandelate racemase/muconate lactonizing enzyme family protein</fullName>
    </submittedName>
</protein>
<gene>
    <name evidence="3" type="ORF">HBA54_19915</name>
</gene>
<dbReference type="PANTHER" id="PTHR48080">
    <property type="entry name" value="D-GALACTONATE DEHYDRATASE-RELATED"/>
    <property type="match status" value="1"/>
</dbReference>
<dbReference type="InterPro" id="IPR036849">
    <property type="entry name" value="Enolase-like_C_sf"/>
</dbReference>
<proteinExistence type="predicted"/>
<dbReference type="EMBL" id="JAAQPH010000016">
    <property type="protein sequence ID" value="NIA70870.1"/>
    <property type="molecule type" value="Genomic_DNA"/>
</dbReference>
<evidence type="ECO:0000313" key="3">
    <source>
        <dbReference type="EMBL" id="NIA70870.1"/>
    </source>
</evidence>
<dbReference type="PANTHER" id="PTHR48080:SF2">
    <property type="entry name" value="D-GALACTONATE DEHYDRATASE"/>
    <property type="match status" value="1"/>
</dbReference>
<dbReference type="Pfam" id="PF02746">
    <property type="entry name" value="MR_MLE_N"/>
    <property type="match status" value="1"/>
</dbReference>
<name>A0A967F0R2_9PROT</name>
<reference evidence="3" key="1">
    <citation type="submission" date="2020-03" db="EMBL/GenBank/DDBJ databases">
        <title>Genome of Pelagibius litoralis DSM 21314T.</title>
        <authorList>
            <person name="Wang G."/>
        </authorList>
    </citation>
    <scope>NUCLEOTIDE SEQUENCE</scope>
    <source>
        <strain evidence="3">DSM 21314</strain>
    </source>
</reference>
<dbReference type="SFLD" id="SFLDS00001">
    <property type="entry name" value="Enolase"/>
    <property type="match status" value="1"/>
</dbReference>
<dbReference type="InterPro" id="IPR029065">
    <property type="entry name" value="Enolase_C-like"/>
</dbReference>
<dbReference type="SUPFAM" id="SSF54826">
    <property type="entry name" value="Enolase N-terminal domain-like"/>
    <property type="match status" value="1"/>
</dbReference>
<dbReference type="CDD" id="cd03316">
    <property type="entry name" value="MR_like"/>
    <property type="match status" value="1"/>
</dbReference>
<dbReference type="Pfam" id="PF13378">
    <property type="entry name" value="MR_MLE_C"/>
    <property type="match status" value="1"/>
</dbReference>
<dbReference type="InterPro" id="IPR013341">
    <property type="entry name" value="Mandelate_racemase_N_dom"/>
</dbReference>
<dbReference type="AlphaFoldDB" id="A0A967F0R2"/>
<dbReference type="SUPFAM" id="SSF51604">
    <property type="entry name" value="Enolase C-terminal domain-like"/>
    <property type="match status" value="1"/>
</dbReference>
<evidence type="ECO:0000256" key="1">
    <source>
        <dbReference type="ARBA" id="ARBA00023239"/>
    </source>
</evidence>
<evidence type="ECO:0000313" key="4">
    <source>
        <dbReference type="Proteomes" id="UP000761264"/>
    </source>
</evidence>
<evidence type="ECO:0000259" key="2">
    <source>
        <dbReference type="SMART" id="SM00922"/>
    </source>
</evidence>
<dbReference type="InterPro" id="IPR034593">
    <property type="entry name" value="DgoD-like"/>
</dbReference>
<dbReference type="RefSeq" id="WP_167227900.1">
    <property type="nucleotide sequence ID" value="NZ_JAAQPH010000016.1"/>
</dbReference>
<keyword evidence="1" id="KW-0456">Lyase</keyword>
<dbReference type="InterPro" id="IPR013342">
    <property type="entry name" value="Mandelate_racemase_C"/>
</dbReference>
<dbReference type="Gene3D" id="3.30.390.10">
    <property type="entry name" value="Enolase-like, N-terminal domain"/>
    <property type="match status" value="1"/>
</dbReference>
<dbReference type="InterPro" id="IPR029017">
    <property type="entry name" value="Enolase-like_N"/>
</dbReference>
<dbReference type="Gene3D" id="3.20.20.120">
    <property type="entry name" value="Enolase-like C-terminal domain"/>
    <property type="match status" value="1"/>
</dbReference>